<evidence type="ECO:0000256" key="7">
    <source>
        <dbReference type="SAM" id="Phobius"/>
    </source>
</evidence>
<feature type="transmembrane region" description="Helical" evidence="7">
    <location>
        <begin position="78"/>
        <end position="97"/>
    </location>
</feature>
<evidence type="ECO:0000313" key="8">
    <source>
        <dbReference type="EMBL" id="TDO30215.1"/>
    </source>
</evidence>
<evidence type="ECO:0000256" key="6">
    <source>
        <dbReference type="ARBA" id="ARBA00023136"/>
    </source>
</evidence>
<dbReference type="GO" id="GO:0005886">
    <property type="term" value="C:plasma membrane"/>
    <property type="evidence" value="ECO:0007669"/>
    <property type="project" value="UniProtKB-SubCell"/>
</dbReference>
<feature type="transmembrane region" description="Helical" evidence="7">
    <location>
        <begin position="45"/>
        <end position="66"/>
    </location>
</feature>
<dbReference type="EMBL" id="SNWQ01000039">
    <property type="protein sequence ID" value="TDO30215.1"/>
    <property type="molecule type" value="Genomic_DNA"/>
</dbReference>
<accession>A0A4R6J7C3</accession>
<reference evidence="8 9" key="1">
    <citation type="submission" date="2019-03" db="EMBL/GenBank/DDBJ databases">
        <title>Genomic Encyclopedia of Type Strains, Phase III (KMG-III): the genomes of soil and plant-associated and newly described type strains.</title>
        <authorList>
            <person name="Whitman W."/>
        </authorList>
    </citation>
    <scope>NUCLEOTIDE SEQUENCE [LARGE SCALE GENOMIC DNA]</scope>
    <source>
        <strain evidence="8 9">VKM Ac-2527</strain>
    </source>
</reference>
<dbReference type="InterPro" id="IPR010290">
    <property type="entry name" value="TM_effector"/>
</dbReference>
<sequence length="442" mass="46689">MEAETVPTPQTARSRARRLLSRLWKPTEATSLTTLLRRREFRLLFNARLITYIGDSVSPIAVAFAVLEADGSSADVGFALTARIIPLILLVLLGGILADRASPISVMMFSDLVQGVAQAGLAALLLTQHASIGLIVVSQILYGVGYALQMPSLDALIPRTVDKEQLQAANSALFLALGIAFIGAPAVGGFAIASVGAGVVVAIDAATFVVSFALLWSLHRVLPISRVPAEPGLLHSFSEGWAELRARPSIGIGIIFGGTYGAAFVACISVVGPVSAVEWLGGSAGWGLVMSCVGLGLIGGAAMAMRLEFVHPLRVGFLILVLSTPLMFTIGLRAPHWLVLAAAVIAGVSIQWFNALWNTVLQAVVLPDFRARVSSYDSLVSWSLRTVLYSVAGPIALVAGLRATWMYVGALLIALCLLPLLSLEVRNLRLSAEERPPPTTAE</sequence>
<evidence type="ECO:0000256" key="3">
    <source>
        <dbReference type="ARBA" id="ARBA00022475"/>
    </source>
</evidence>
<evidence type="ECO:0000256" key="1">
    <source>
        <dbReference type="ARBA" id="ARBA00004651"/>
    </source>
</evidence>
<keyword evidence="9" id="KW-1185">Reference proteome</keyword>
<feature type="transmembrane region" description="Helical" evidence="7">
    <location>
        <begin position="250"/>
        <end position="272"/>
    </location>
</feature>
<protein>
    <submittedName>
        <fullName evidence="8">Transmembrane secretion effector</fullName>
    </submittedName>
</protein>
<evidence type="ECO:0000256" key="2">
    <source>
        <dbReference type="ARBA" id="ARBA00022448"/>
    </source>
</evidence>
<evidence type="ECO:0000256" key="4">
    <source>
        <dbReference type="ARBA" id="ARBA00022692"/>
    </source>
</evidence>
<evidence type="ECO:0000256" key="5">
    <source>
        <dbReference type="ARBA" id="ARBA00022989"/>
    </source>
</evidence>
<feature type="transmembrane region" description="Helical" evidence="7">
    <location>
        <begin position="199"/>
        <end position="218"/>
    </location>
</feature>
<keyword evidence="4 7" id="KW-0812">Transmembrane</keyword>
<dbReference type="OrthoDB" id="3539228at2"/>
<organism evidence="8 9">
    <name type="scientific">Kribbella caucasensis</name>
    <dbReference type="NCBI Taxonomy" id="2512215"/>
    <lineage>
        <taxon>Bacteria</taxon>
        <taxon>Bacillati</taxon>
        <taxon>Actinomycetota</taxon>
        <taxon>Actinomycetes</taxon>
        <taxon>Propionibacteriales</taxon>
        <taxon>Kribbellaceae</taxon>
        <taxon>Kribbella</taxon>
    </lineage>
</organism>
<dbReference type="AlphaFoldDB" id="A0A4R6J7C3"/>
<comment type="subcellular location">
    <subcellularLocation>
        <location evidence="1">Cell membrane</location>
        <topology evidence="1">Multi-pass membrane protein</topology>
    </subcellularLocation>
</comment>
<dbReference type="SUPFAM" id="SSF103473">
    <property type="entry name" value="MFS general substrate transporter"/>
    <property type="match status" value="1"/>
</dbReference>
<feature type="transmembrane region" description="Helical" evidence="7">
    <location>
        <begin position="284"/>
        <end position="303"/>
    </location>
</feature>
<comment type="caution">
    <text evidence="8">The sequence shown here is derived from an EMBL/GenBank/DDBJ whole genome shotgun (WGS) entry which is preliminary data.</text>
</comment>
<keyword evidence="3" id="KW-1003">Cell membrane</keyword>
<feature type="transmembrane region" description="Helical" evidence="7">
    <location>
        <begin position="405"/>
        <end position="425"/>
    </location>
</feature>
<feature type="transmembrane region" description="Helical" evidence="7">
    <location>
        <begin position="315"/>
        <end position="332"/>
    </location>
</feature>
<keyword evidence="2" id="KW-0813">Transport</keyword>
<evidence type="ECO:0000313" key="9">
    <source>
        <dbReference type="Proteomes" id="UP000295388"/>
    </source>
</evidence>
<dbReference type="RefSeq" id="WP_133805686.1">
    <property type="nucleotide sequence ID" value="NZ_SNWQ01000039.1"/>
</dbReference>
<dbReference type="InterPro" id="IPR036259">
    <property type="entry name" value="MFS_trans_sf"/>
</dbReference>
<dbReference type="CDD" id="cd06173">
    <property type="entry name" value="MFS_MefA_like"/>
    <property type="match status" value="1"/>
</dbReference>
<dbReference type="PANTHER" id="PTHR23513:SF11">
    <property type="entry name" value="STAPHYLOFERRIN A TRANSPORTER"/>
    <property type="match status" value="1"/>
</dbReference>
<keyword evidence="5 7" id="KW-1133">Transmembrane helix</keyword>
<dbReference type="Pfam" id="PF05977">
    <property type="entry name" value="MFS_3"/>
    <property type="match status" value="1"/>
</dbReference>
<dbReference type="Proteomes" id="UP000295388">
    <property type="component" value="Unassembled WGS sequence"/>
</dbReference>
<feature type="transmembrane region" description="Helical" evidence="7">
    <location>
        <begin position="172"/>
        <end position="193"/>
    </location>
</feature>
<dbReference type="Gene3D" id="1.20.1250.20">
    <property type="entry name" value="MFS general substrate transporter like domains"/>
    <property type="match status" value="1"/>
</dbReference>
<dbReference type="PANTHER" id="PTHR23513">
    <property type="entry name" value="INTEGRAL MEMBRANE EFFLUX PROTEIN-RELATED"/>
    <property type="match status" value="1"/>
</dbReference>
<gene>
    <name evidence="8" type="ORF">EV643_13914</name>
</gene>
<keyword evidence="6 7" id="KW-0472">Membrane</keyword>
<feature type="transmembrane region" description="Helical" evidence="7">
    <location>
        <begin position="379"/>
        <end position="399"/>
    </location>
</feature>
<name>A0A4R6J7C3_9ACTN</name>
<feature type="transmembrane region" description="Helical" evidence="7">
    <location>
        <begin position="338"/>
        <end position="358"/>
    </location>
</feature>
<proteinExistence type="predicted"/>